<dbReference type="EMBL" id="JAODUO010000117">
    <property type="protein sequence ID" value="KAK2189005.1"/>
    <property type="molecule type" value="Genomic_DNA"/>
</dbReference>
<dbReference type="InterPro" id="IPR000626">
    <property type="entry name" value="Ubiquitin-like_dom"/>
</dbReference>
<evidence type="ECO:0000313" key="10">
    <source>
        <dbReference type="Proteomes" id="UP001209878"/>
    </source>
</evidence>
<dbReference type="CDD" id="cd01790">
    <property type="entry name" value="Ubl_HERP"/>
    <property type="match status" value="1"/>
</dbReference>
<dbReference type="GO" id="GO:0030968">
    <property type="term" value="P:endoplasmic reticulum unfolded protein response"/>
    <property type="evidence" value="ECO:0007669"/>
    <property type="project" value="TreeGrafter"/>
</dbReference>
<feature type="transmembrane region" description="Helical" evidence="7">
    <location>
        <begin position="270"/>
        <end position="292"/>
    </location>
</feature>
<evidence type="ECO:0000259" key="8">
    <source>
        <dbReference type="PROSITE" id="PS50053"/>
    </source>
</evidence>
<reference evidence="9" key="1">
    <citation type="journal article" date="2023" name="Mol. Biol. Evol.">
        <title>Third-Generation Sequencing Reveals the Adaptive Role of the Epigenome in Three Deep-Sea Polychaetes.</title>
        <authorList>
            <person name="Perez M."/>
            <person name="Aroh O."/>
            <person name="Sun Y."/>
            <person name="Lan Y."/>
            <person name="Juniper S.K."/>
            <person name="Young C.R."/>
            <person name="Angers B."/>
            <person name="Qian P.Y."/>
        </authorList>
    </citation>
    <scope>NUCLEOTIDE SEQUENCE</scope>
    <source>
        <strain evidence="9">R07B-5</strain>
    </source>
</reference>
<sequence length="384" mass="42775">MDDLLNAVTLVVKAPNQKVADQTVQCGMGWTIRKLKNHLSAVYPSKPHEKEQKIIYSGKLLQDDSVLKDVLKLYDDDQTTHIVHLVCVEDNNPRICNCVYQWSTPSTSSFSGTNTGPDTVPPPDVATDGVRHRNVAPESSQSPYQQHTTTTEGQPAVYNTMYPGMMPYSPDQIFWMQQMYAQQMMAYMQYMQQGSYTDQLPPGVLPQNVANATHPNAANPPANAQAAADQPVRMNAQGGPVMDDDEDAANNDWLDWVYTFCRFSVLLSVIYFYSTIGRFIMVFGFFVLMYLFQAGWFRLRRREVNRPGQQQQQEQPQPAAGNVEQAAPHAQEGEAIPGEEAGAATTENQANEPPTPGVLRVVASFFMTFFTSLIPQQPPAVNAN</sequence>
<dbReference type="PANTHER" id="PTHR12943:SF27">
    <property type="entry name" value="HOMOCYSTEINE-INDUCED ENDOPLASMIC RETICULUM PROTEIN, ISOFORM A"/>
    <property type="match status" value="1"/>
</dbReference>
<feature type="compositionally biased region" description="Low complexity" evidence="6">
    <location>
        <begin position="307"/>
        <end position="318"/>
    </location>
</feature>
<evidence type="ECO:0000256" key="6">
    <source>
        <dbReference type="SAM" id="MobiDB-lite"/>
    </source>
</evidence>
<gene>
    <name evidence="9" type="ORF">NP493_118g05008</name>
</gene>
<evidence type="ECO:0000256" key="4">
    <source>
        <dbReference type="ARBA" id="ARBA00023136"/>
    </source>
</evidence>
<evidence type="ECO:0000313" key="9">
    <source>
        <dbReference type="EMBL" id="KAK2189005.1"/>
    </source>
</evidence>
<keyword evidence="5" id="KW-0834">Unfolded protein response</keyword>
<name>A0AAD9UH03_RIDPI</name>
<evidence type="ECO:0000256" key="1">
    <source>
        <dbReference type="ARBA" id="ARBA00004370"/>
    </source>
</evidence>
<feature type="region of interest" description="Disordered" evidence="6">
    <location>
        <begin position="133"/>
        <end position="152"/>
    </location>
</feature>
<organism evidence="9 10">
    <name type="scientific">Ridgeia piscesae</name>
    <name type="common">Tubeworm</name>
    <dbReference type="NCBI Taxonomy" id="27915"/>
    <lineage>
        <taxon>Eukaryota</taxon>
        <taxon>Metazoa</taxon>
        <taxon>Spiralia</taxon>
        <taxon>Lophotrochozoa</taxon>
        <taxon>Annelida</taxon>
        <taxon>Polychaeta</taxon>
        <taxon>Sedentaria</taxon>
        <taxon>Canalipalpata</taxon>
        <taxon>Sabellida</taxon>
        <taxon>Siboglinidae</taxon>
        <taxon>Ridgeia</taxon>
    </lineage>
</organism>
<dbReference type="FunFam" id="3.10.20.90:FF:000046">
    <property type="entry name" value="Homocysteine-responsive endoplasmic reticulum-resident ubiquitin-like domain member 2 protein"/>
    <property type="match status" value="1"/>
</dbReference>
<dbReference type="SMART" id="SM00213">
    <property type="entry name" value="UBQ"/>
    <property type="match status" value="1"/>
</dbReference>
<feature type="domain" description="Ubiquitin-like" evidence="8">
    <location>
        <begin position="8"/>
        <end position="69"/>
    </location>
</feature>
<evidence type="ECO:0000256" key="5">
    <source>
        <dbReference type="ARBA" id="ARBA00023230"/>
    </source>
</evidence>
<evidence type="ECO:0000256" key="2">
    <source>
        <dbReference type="ARBA" id="ARBA00022692"/>
    </source>
</evidence>
<dbReference type="PANTHER" id="PTHR12943">
    <property type="entry name" value="HOMOCYSTEINE-RESPONSIVE ENDOPLASMIC RETICULUM-RESIDENT UNIQUITIN-LIKE DOMAIN HERPUD PROTEIN FAMILY MEMBER"/>
    <property type="match status" value="1"/>
</dbReference>
<dbReference type="InterPro" id="IPR029071">
    <property type="entry name" value="Ubiquitin-like_domsf"/>
</dbReference>
<dbReference type="Gene3D" id="3.10.20.90">
    <property type="entry name" value="Phosphatidylinositol 3-kinase Catalytic Subunit, Chain A, domain 1"/>
    <property type="match status" value="1"/>
</dbReference>
<proteinExistence type="predicted"/>
<dbReference type="SUPFAM" id="SSF54236">
    <property type="entry name" value="Ubiquitin-like"/>
    <property type="match status" value="1"/>
</dbReference>
<comment type="caution">
    <text evidence="9">The sequence shown here is derived from an EMBL/GenBank/DDBJ whole genome shotgun (WGS) entry which is preliminary data.</text>
</comment>
<dbReference type="Proteomes" id="UP001209878">
    <property type="component" value="Unassembled WGS sequence"/>
</dbReference>
<feature type="region of interest" description="Disordered" evidence="6">
    <location>
        <begin position="307"/>
        <end position="331"/>
    </location>
</feature>
<keyword evidence="10" id="KW-1185">Reference proteome</keyword>
<protein>
    <recommendedName>
        <fullName evidence="8">Ubiquitin-like domain-containing protein</fullName>
    </recommendedName>
</protein>
<keyword evidence="4 7" id="KW-0472">Membrane</keyword>
<evidence type="ECO:0000256" key="7">
    <source>
        <dbReference type="SAM" id="Phobius"/>
    </source>
</evidence>
<keyword evidence="2 7" id="KW-0812">Transmembrane</keyword>
<dbReference type="PROSITE" id="PS50053">
    <property type="entry name" value="UBIQUITIN_2"/>
    <property type="match status" value="1"/>
</dbReference>
<keyword evidence="3 7" id="KW-1133">Transmembrane helix</keyword>
<dbReference type="Pfam" id="PF00240">
    <property type="entry name" value="ubiquitin"/>
    <property type="match status" value="1"/>
</dbReference>
<evidence type="ECO:0000256" key="3">
    <source>
        <dbReference type="ARBA" id="ARBA00022989"/>
    </source>
</evidence>
<dbReference type="GO" id="GO:0016020">
    <property type="term" value="C:membrane"/>
    <property type="evidence" value="ECO:0007669"/>
    <property type="project" value="UniProtKB-SubCell"/>
</dbReference>
<feature type="compositionally biased region" description="Polar residues" evidence="6">
    <location>
        <begin position="137"/>
        <end position="152"/>
    </location>
</feature>
<comment type="subcellular location">
    <subcellularLocation>
        <location evidence="1">Membrane</location>
    </subcellularLocation>
</comment>
<dbReference type="AlphaFoldDB" id="A0AAD9UH03"/>
<dbReference type="InterPro" id="IPR039751">
    <property type="entry name" value="HERPUD1/2"/>
</dbReference>
<accession>A0AAD9UH03</accession>